<evidence type="ECO:0000313" key="3">
    <source>
        <dbReference type="Proteomes" id="UP000254649"/>
    </source>
</evidence>
<protein>
    <submittedName>
        <fullName evidence="2">Uncharacterized protein</fullName>
    </submittedName>
</protein>
<evidence type="ECO:0000313" key="2">
    <source>
        <dbReference type="EMBL" id="SUT95309.1"/>
    </source>
</evidence>
<dbReference type="Proteomes" id="UP000254649">
    <property type="component" value="Unassembled WGS sequence"/>
</dbReference>
<dbReference type="AlphaFoldDB" id="A0A380U3Z4"/>
<keyword evidence="1" id="KW-0732">Signal</keyword>
<sequence length="114" mass="13175">MKKQLFTSILLACFSLNIYAAPVKTEDTAYKAVEKSIFKNKLTGLKANCIKYRINENTEQYEVDVFEIHNKKCGGDPSIERRMFGYLVDKKTGELKTDAMRDDIDWDGDYHPIK</sequence>
<feature type="chain" id="PRO_5016565641" evidence="1">
    <location>
        <begin position="21"/>
        <end position="114"/>
    </location>
</feature>
<name>A0A380U3Z4_9PAST</name>
<proteinExistence type="predicted"/>
<keyword evidence="3" id="KW-1185">Reference proteome</keyword>
<organism evidence="2 3">
    <name type="scientific">[Actinobacillus] rossii</name>
    <dbReference type="NCBI Taxonomy" id="123820"/>
    <lineage>
        <taxon>Bacteria</taxon>
        <taxon>Pseudomonadati</taxon>
        <taxon>Pseudomonadota</taxon>
        <taxon>Gammaproteobacteria</taxon>
        <taxon>Pasteurellales</taxon>
        <taxon>Pasteurellaceae</taxon>
    </lineage>
</organism>
<dbReference type="OrthoDB" id="6519754at2"/>
<evidence type="ECO:0000256" key="1">
    <source>
        <dbReference type="SAM" id="SignalP"/>
    </source>
</evidence>
<dbReference type="EMBL" id="UFRQ01000003">
    <property type="protein sequence ID" value="SUT95309.1"/>
    <property type="molecule type" value="Genomic_DNA"/>
</dbReference>
<gene>
    <name evidence="2" type="ORF">NCTC10801_02438</name>
</gene>
<reference evidence="2 3" key="1">
    <citation type="submission" date="2018-06" db="EMBL/GenBank/DDBJ databases">
        <authorList>
            <consortium name="Pathogen Informatics"/>
            <person name="Doyle S."/>
        </authorList>
    </citation>
    <scope>NUCLEOTIDE SEQUENCE [LARGE SCALE GENOMIC DNA]</scope>
    <source>
        <strain evidence="2 3">NCTC10801</strain>
    </source>
</reference>
<accession>A0A380U3Z4</accession>
<feature type="signal peptide" evidence="1">
    <location>
        <begin position="1"/>
        <end position="20"/>
    </location>
</feature>